<accession>A0A328KK68</accession>
<dbReference type="EMBL" id="NAQV01000026">
    <property type="protein sequence ID" value="RAN62221.1"/>
    <property type="molecule type" value="Genomic_DNA"/>
</dbReference>
<dbReference type="AlphaFoldDB" id="A0A328KK68"/>
<name>A0A328KK68_9LACT</name>
<reference evidence="1 2" key="1">
    <citation type="submission" date="2017-03" db="EMBL/GenBank/DDBJ databases">
        <title>wgs assembly of Dolosigranulum pigrum KPL CDC strains.</title>
        <authorList>
            <person name="Brugger S.D."/>
            <person name="Pettigrew M."/>
            <person name="Kong Y."/>
            <person name="Lemon K.P."/>
        </authorList>
    </citation>
    <scope>NUCLEOTIDE SEQUENCE [LARGE SCALE GENOMIC DNA]</scope>
    <source>
        <strain evidence="1 2">KPL1931_CDC4294-98</strain>
    </source>
</reference>
<dbReference type="RefSeq" id="WP_112790443.1">
    <property type="nucleotide sequence ID" value="NZ_NAQV01000026.1"/>
</dbReference>
<dbReference type="Proteomes" id="UP000249099">
    <property type="component" value="Unassembled WGS sequence"/>
</dbReference>
<organism evidence="1 2">
    <name type="scientific">Dolosigranulum pigrum</name>
    <dbReference type="NCBI Taxonomy" id="29394"/>
    <lineage>
        <taxon>Bacteria</taxon>
        <taxon>Bacillati</taxon>
        <taxon>Bacillota</taxon>
        <taxon>Bacilli</taxon>
        <taxon>Lactobacillales</taxon>
        <taxon>Carnobacteriaceae</taxon>
        <taxon>Dolosigranulum</taxon>
    </lineage>
</organism>
<evidence type="ECO:0000313" key="1">
    <source>
        <dbReference type="EMBL" id="RAN62221.1"/>
    </source>
</evidence>
<gene>
    <name evidence="1" type="ORF">B8A44_08085</name>
</gene>
<sequence>MRNLYDIQVLEKESTVDVKHTDLNKSDILLMYVEYIEASIEDYYDKYGKKYEPFLVIDENLHLKND</sequence>
<proteinExistence type="predicted"/>
<protein>
    <submittedName>
        <fullName evidence="1">Uncharacterized protein</fullName>
    </submittedName>
</protein>
<evidence type="ECO:0000313" key="2">
    <source>
        <dbReference type="Proteomes" id="UP000249099"/>
    </source>
</evidence>
<comment type="caution">
    <text evidence="1">The sequence shown here is derived from an EMBL/GenBank/DDBJ whole genome shotgun (WGS) entry which is preliminary data.</text>
</comment>